<keyword evidence="7" id="KW-1185">Reference proteome</keyword>
<dbReference type="InterPro" id="IPR038770">
    <property type="entry name" value="Na+/solute_symporter_sf"/>
</dbReference>
<feature type="transmembrane region" description="Helical" evidence="5">
    <location>
        <begin position="67"/>
        <end position="90"/>
    </location>
</feature>
<dbReference type="PANTHER" id="PTHR10361">
    <property type="entry name" value="SODIUM-BILE ACID COTRANSPORTER"/>
    <property type="match status" value="1"/>
</dbReference>
<dbReference type="InterPro" id="IPR002657">
    <property type="entry name" value="BilAc:Na_symport/Acr3"/>
</dbReference>
<dbReference type="Pfam" id="PF01758">
    <property type="entry name" value="SBF"/>
    <property type="match status" value="1"/>
</dbReference>
<dbReference type="EMBL" id="CP036269">
    <property type="protein sequence ID" value="QDT40992.1"/>
    <property type="molecule type" value="Genomic_DNA"/>
</dbReference>
<evidence type="ECO:0000313" key="7">
    <source>
        <dbReference type="Proteomes" id="UP000317171"/>
    </source>
</evidence>
<evidence type="ECO:0000256" key="4">
    <source>
        <dbReference type="ARBA" id="ARBA00023136"/>
    </source>
</evidence>
<reference evidence="6 7" key="1">
    <citation type="submission" date="2019-02" db="EMBL/GenBank/DDBJ databases">
        <title>Deep-cultivation of Planctomycetes and their phenomic and genomic characterization uncovers novel biology.</title>
        <authorList>
            <person name="Wiegand S."/>
            <person name="Jogler M."/>
            <person name="Boedeker C."/>
            <person name="Pinto D."/>
            <person name="Vollmers J."/>
            <person name="Rivas-Marin E."/>
            <person name="Kohn T."/>
            <person name="Peeters S.H."/>
            <person name="Heuer A."/>
            <person name="Rast P."/>
            <person name="Oberbeckmann S."/>
            <person name="Bunk B."/>
            <person name="Jeske O."/>
            <person name="Meyerdierks A."/>
            <person name="Storesund J.E."/>
            <person name="Kallscheuer N."/>
            <person name="Luecker S."/>
            <person name="Lage O.M."/>
            <person name="Pohl T."/>
            <person name="Merkel B.J."/>
            <person name="Hornburger P."/>
            <person name="Mueller R.-W."/>
            <person name="Bruemmer F."/>
            <person name="Labrenz M."/>
            <person name="Spormann A.M."/>
            <person name="Op den Camp H."/>
            <person name="Overmann J."/>
            <person name="Amann R."/>
            <person name="Jetten M.S.M."/>
            <person name="Mascher T."/>
            <person name="Medema M.H."/>
            <person name="Devos D.P."/>
            <person name="Kaster A.-K."/>
            <person name="Ovreas L."/>
            <person name="Rohde M."/>
            <person name="Galperin M.Y."/>
            <person name="Jogler C."/>
        </authorList>
    </citation>
    <scope>NUCLEOTIDE SEQUENCE [LARGE SCALE GENOMIC DNA]</scope>
    <source>
        <strain evidence="6 7">Pan241w</strain>
    </source>
</reference>
<feature type="transmembrane region" description="Helical" evidence="5">
    <location>
        <begin position="37"/>
        <end position="55"/>
    </location>
</feature>
<evidence type="ECO:0000256" key="3">
    <source>
        <dbReference type="ARBA" id="ARBA00022989"/>
    </source>
</evidence>
<dbReference type="PANTHER" id="PTHR10361:SF28">
    <property type="entry name" value="P3 PROTEIN-RELATED"/>
    <property type="match status" value="1"/>
</dbReference>
<comment type="subcellular location">
    <subcellularLocation>
        <location evidence="1">Membrane</location>
        <topology evidence="1">Multi-pass membrane protein</topology>
    </subcellularLocation>
</comment>
<evidence type="ECO:0000256" key="1">
    <source>
        <dbReference type="ARBA" id="ARBA00004141"/>
    </source>
</evidence>
<keyword evidence="4 5" id="KW-0472">Membrane</keyword>
<dbReference type="InterPro" id="IPR004710">
    <property type="entry name" value="Bilac:Na_transpt"/>
</dbReference>
<keyword evidence="2 5" id="KW-0812">Transmembrane</keyword>
<feature type="transmembrane region" description="Helical" evidence="5">
    <location>
        <begin position="222"/>
        <end position="245"/>
    </location>
</feature>
<dbReference type="GO" id="GO:0016020">
    <property type="term" value="C:membrane"/>
    <property type="evidence" value="ECO:0007669"/>
    <property type="project" value="UniProtKB-SubCell"/>
</dbReference>
<evidence type="ECO:0000256" key="5">
    <source>
        <dbReference type="SAM" id="Phobius"/>
    </source>
</evidence>
<evidence type="ECO:0000313" key="6">
    <source>
        <dbReference type="EMBL" id="QDT40992.1"/>
    </source>
</evidence>
<name>A0A517RAS9_9PLAN</name>
<dbReference type="RefSeq" id="WP_145211849.1">
    <property type="nucleotide sequence ID" value="NZ_CP036269.1"/>
</dbReference>
<feature type="transmembrane region" description="Helical" evidence="5">
    <location>
        <begin position="127"/>
        <end position="149"/>
    </location>
</feature>
<gene>
    <name evidence="6" type="ORF">Pan241w_10510</name>
</gene>
<protein>
    <submittedName>
        <fullName evidence="6">Sodium Bile acid symporter family protein</fullName>
    </submittedName>
</protein>
<keyword evidence="3 5" id="KW-1133">Transmembrane helix</keyword>
<evidence type="ECO:0000256" key="2">
    <source>
        <dbReference type="ARBA" id="ARBA00022692"/>
    </source>
</evidence>
<sequence>MLQRFLLFWLILLSAIAVFWDRMIPLDFHPFHDSQPYLPYLFTATMFVIGSLLPGNEVREVFRRWHTVLSGTFVQYTVMPGLAFLMSLFFLNQPELRIGVILVGCVPGAMASNVLTLAARGNVSYSVCLTTSATLLSPLFVPLMLYLAVSGTDIDAIALAQDSFVKLLTQVVLPVIFGHLLSQMHHGFSRLMQIFGPTFANLSILWIIATIISLNQQRLQNVFLSLAVALLVINLLGYVLGYLAGGIIKLNEPMRRALTLEVGMQNAGLGAVLAGQLFPGKELIALPPALYMFGCMLTGTILAQLWSRQTESQIQEEEALDSATPEN</sequence>
<dbReference type="AlphaFoldDB" id="A0A517RAS9"/>
<dbReference type="Proteomes" id="UP000317171">
    <property type="component" value="Chromosome"/>
</dbReference>
<feature type="transmembrane region" description="Helical" evidence="5">
    <location>
        <begin position="194"/>
        <end position="216"/>
    </location>
</feature>
<dbReference type="OrthoDB" id="9806785at2"/>
<feature type="transmembrane region" description="Helical" evidence="5">
    <location>
        <begin position="284"/>
        <end position="306"/>
    </location>
</feature>
<accession>A0A517RAS9</accession>
<dbReference type="KEGG" id="gaz:Pan241w_10510"/>
<feature type="transmembrane region" description="Helical" evidence="5">
    <location>
        <begin position="96"/>
        <end position="115"/>
    </location>
</feature>
<organism evidence="6 7">
    <name type="scientific">Gimesia alba</name>
    <dbReference type="NCBI Taxonomy" id="2527973"/>
    <lineage>
        <taxon>Bacteria</taxon>
        <taxon>Pseudomonadati</taxon>
        <taxon>Planctomycetota</taxon>
        <taxon>Planctomycetia</taxon>
        <taxon>Planctomycetales</taxon>
        <taxon>Planctomycetaceae</taxon>
        <taxon>Gimesia</taxon>
    </lineage>
</organism>
<dbReference type="Gene3D" id="1.20.1530.20">
    <property type="match status" value="1"/>
</dbReference>
<proteinExistence type="predicted"/>